<evidence type="ECO:0000256" key="5">
    <source>
        <dbReference type="ARBA" id="ARBA00022989"/>
    </source>
</evidence>
<evidence type="ECO:0000256" key="2">
    <source>
        <dbReference type="ARBA" id="ARBA00022614"/>
    </source>
</evidence>
<feature type="binding site" evidence="7">
    <location>
        <position position="572"/>
    </location>
    <ligand>
        <name>ATP</name>
        <dbReference type="ChEBI" id="CHEBI:30616"/>
    </ligand>
</feature>
<evidence type="ECO:0000256" key="3">
    <source>
        <dbReference type="ARBA" id="ARBA00022692"/>
    </source>
</evidence>
<dbReference type="GO" id="GO:0016020">
    <property type="term" value="C:membrane"/>
    <property type="evidence" value="ECO:0007669"/>
    <property type="project" value="UniProtKB-SubCell"/>
</dbReference>
<feature type="transmembrane region" description="Helical" evidence="9">
    <location>
        <begin position="450"/>
        <end position="472"/>
    </location>
</feature>
<keyword evidence="2" id="KW-0433">Leucine-rich repeat</keyword>
<dbReference type="OMA" id="QNTPNWG"/>
<keyword evidence="7" id="KW-0067">ATP-binding</keyword>
<dbReference type="Proteomes" id="UP000215914">
    <property type="component" value="Chromosome 16"/>
</dbReference>
<comment type="subcellular location">
    <subcellularLocation>
        <location evidence="1">Membrane</location>
    </subcellularLocation>
</comment>
<dbReference type="InterPro" id="IPR013210">
    <property type="entry name" value="LRR_N_plant-typ"/>
</dbReference>
<dbReference type="GO" id="GO:0005524">
    <property type="term" value="F:ATP binding"/>
    <property type="evidence" value="ECO:0007669"/>
    <property type="project" value="UniProtKB-UniRule"/>
</dbReference>
<sequence>MRIIQSILIVSFVFVLIFPIGKTETEDVVEALVDFMQKLGPGSMQNTPNWGWNTTSDPCIAIWHGVICDNTNQIVKNIVLEQISLSGTVDFESVCKETSILLLNLKYNNLTGSLPQQISYCKRLRLLYLNGNHFSGDLPGSLSGLTDLVRIDISNNELSGELPDVSRNTRLLVFLAQNNHFTGQLPDFNYHQLEDFDVSNNDLSGRIPDDTGSFGAKSFAGNPRLCGKAETEDVVEALVDFMEKLGPGSIQNTPNWGWNVSSDPCTDHWYGVKCDSTNQTVQKIVLEQISLSGTVDFESVCKETSLLLLSLKYNNLTGSLPQEISNCKRLRLLYLNGNHFSGDLPGSLTGLTDLVRIDISNNQLTGELPDMSRNLGLKTFLAQNNHFTGELPNFNYHQLEFFDVSNNDLTGRVPDDTGRFGAKSFAGNPRLCGKELPNACVSKKKDSHGFLMYSGLAILGLIVLVLIGLVILKKRQNLEDANIGTMKKGDKSIKDNGGSSESKVGQSRSEFSITSAENGVVSGSLVLLSPVEAVNGLRFEDLLRAPAELIGRGKHGSLYKVLPNDGIPLVVKRIKDWEISKDEFKKRMQRIDQVKHPKVLPIVAYYCSKQEKLLVYEFQQNGSLFRLLHGSQNGQTFDWGSRLNIACNTAEALAFMHTELKDDKIAHGNLKSSNILLTKDMDSCISEYGLMVVDDGSHNSNAFSVDVYAFGVVLLELLTGKPVQSSGLDLAKWVTSVVKEEWTGEVFDKALVVEGASEERMVGLLKIALKCINGSPDLRPGMDQVATMIVSLKEEDERSLASSDP</sequence>
<dbReference type="SUPFAM" id="SSF52058">
    <property type="entry name" value="L domain-like"/>
    <property type="match status" value="2"/>
</dbReference>
<dbReference type="GO" id="GO:0004672">
    <property type="term" value="F:protein kinase activity"/>
    <property type="evidence" value="ECO:0007669"/>
    <property type="project" value="InterPro"/>
</dbReference>
<keyword evidence="5 9" id="KW-1133">Transmembrane helix</keyword>
<keyword evidence="3 9" id="KW-0812">Transmembrane</keyword>
<proteinExistence type="predicted"/>
<feature type="domain" description="Protein kinase" evidence="11">
    <location>
        <begin position="544"/>
        <end position="792"/>
    </location>
</feature>
<dbReference type="InterPro" id="IPR000719">
    <property type="entry name" value="Prot_kinase_dom"/>
</dbReference>
<keyword evidence="7" id="KW-0547">Nucleotide-binding</keyword>
<gene>
    <name evidence="12" type="ORF">HannXRQ_Chr16g0503641</name>
</gene>
<protein>
    <recommendedName>
        <fullName evidence="11">Protein kinase domain-containing protein</fullName>
    </recommendedName>
</protein>
<evidence type="ECO:0000256" key="8">
    <source>
        <dbReference type="SAM" id="MobiDB-lite"/>
    </source>
</evidence>
<reference evidence="13" key="1">
    <citation type="journal article" date="2017" name="Nature">
        <title>The sunflower genome provides insights into oil metabolism, flowering and Asterid evolution.</title>
        <authorList>
            <person name="Badouin H."/>
            <person name="Gouzy J."/>
            <person name="Grassa C.J."/>
            <person name="Murat F."/>
            <person name="Staton S.E."/>
            <person name="Cottret L."/>
            <person name="Lelandais-Briere C."/>
            <person name="Owens G.L."/>
            <person name="Carrere S."/>
            <person name="Mayjonade B."/>
            <person name="Legrand L."/>
            <person name="Gill N."/>
            <person name="Kane N.C."/>
            <person name="Bowers J.E."/>
            <person name="Hubner S."/>
            <person name="Bellec A."/>
            <person name="Berard A."/>
            <person name="Berges H."/>
            <person name="Blanchet N."/>
            <person name="Boniface M.C."/>
            <person name="Brunel D."/>
            <person name="Catrice O."/>
            <person name="Chaidir N."/>
            <person name="Claudel C."/>
            <person name="Donnadieu C."/>
            <person name="Faraut T."/>
            <person name="Fievet G."/>
            <person name="Helmstetter N."/>
            <person name="King M."/>
            <person name="Knapp S.J."/>
            <person name="Lai Z."/>
            <person name="Le Paslier M.C."/>
            <person name="Lippi Y."/>
            <person name="Lorenzon L."/>
            <person name="Mandel J.R."/>
            <person name="Marage G."/>
            <person name="Marchand G."/>
            <person name="Marquand E."/>
            <person name="Bret-Mestries E."/>
            <person name="Morien E."/>
            <person name="Nambeesan S."/>
            <person name="Nguyen T."/>
            <person name="Pegot-Espagnet P."/>
            <person name="Pouilly N."/>
            <person name="Raftis F."/>
            <person name="Sallet E."/>
            <person name="Schiex T."/>
            <person name="Thomas J."/>
            <person name="Vandecasteele C."/>
            <person name="Vares D."/>
            <person name="Vear F."/>
            <person name="Vautrin S."/>
            <person name="Crespi M."/>
            <person name="Mangin B."/>
            <person name="Burke J.M."/>
            <person name="Salse J."/>
            <person name="Munos S."/>
            <person name="Vincourt P."/>
            <person name="Rieseberg L.H."/>
            <person name="Langlade N.B."/>
        </authorList>
    </citation>
    <scope>NUCLEOTIDE SEQUENCE [LARGE SCALE GENOMIC DNA]</scope>
    <source>
        <strain evidence="13">cv. SF193</strain>
    </source>
</reference>
<dbReference type="Pfam" id="PF00560">
    <property type="entry name" value="LRR_1"/>
    <property type="match status" value="4"/>
</dbReference>
<dbReference type="InterPro" id="IPR017441">
    <property type="entry name" value="Protein_kinase_ATP_BS"/>
</dbReference>
<evidence type="ECO:0000256" key="4">
    <source>
        <dbReference type="ARBA" id="ARBA00022737"/>
    </source>
</evidence>
<dbReference type="InterPro" id="IPR050994">
    <property type="entry name" value="At_inactive_RLKs"/>
</dbReference>
<keyword evidence="13" id="KW-1185">Reference proteome</keyword>
<dbReference type="InterPro" id="IPR001611">
    <property type="entry name" value="Leu-rich_rpt"/>
</dbReference>
<evidence type="ECO:0000256" key="7">
    <source>
        <dbReference type="PROSITE-ProRule" id="PRU10141"/>
    </source>
</evidence>
<dbReference type="Gene3D" id="3.80.10.10">
    <property type="entry name" value="Ribonuclease Inhibitor"/>
    <property type="match status" value="4"/>
</dbReference>
<keyword evidence="4" id="KW-0677">Repeat</keyword>
<evidence type="ECO:0000259" key="11">
    <source>
        <dbReference type="PROSITE" id="PS50011"/>
    </source>
</evidence>
<dbReference type="Gene3D" id="1.10.510.10">
    <property type="entry name" value="Transferase(Phosphotransferase) domain 1"/>
    <property type="match status" value="2"/>
</dbReference>
<keyword evidence="10" id="KW-0732">Signal</keyword>
<feature type="compositionally biased region" description="Polar residues" evidence="8">
    <location>
        <begin position="497"/>
        <end position="508"/>
    </location>
</feature>
<evidence type="ECO:0000256" key="9">
    <source>
        <dbReference type="SAM" id="Phobius"/>
    </source>
</evidence>
<dbReference type="PANTHER" id="PTHR48010">
    <property type="entry name" value="OS05G0588300 PROTEIN"/>
    <property type="match status" value="1"/>
</dbReference>
<evidence type="ECO:0000256" key="10">
    <source>
        <dbReference type="SAM" id="SignalP"/>
    </source>
</evidence>
<dbReference type="InterPro" id="IPR032675">
    <property type="entry name" value="LRR_dom_sf"/>
</dbReference>
<evidence type="ECO:0000256" key="1">
    <source>
        <dbReference type="ARBA" id="ARBA00004370"/>
    </source>
</evidence>
<dbReference type="Pfam" id="PF00069">
    <property type="entry name" value="Pkinase"/>
    <property type="match status" value="1"/>
</dbReference>
<evidence type="ECO:0000313" key="13">
    <source>
        <dbReference type="Proteomes" id="UP000215914"/>
    </source>
</evidence>
<dbReference type="InParanoid" id="A0A251RWH0"/>
<dbReference type="EMBL" id="CM007905">
    <property type="protein sequence ID" value="OTF90807.1"/>
    <property type="molecule type" value="Genomic_DNA"/>
</dbReference>
<evidence type="ECO:0000256" key="6">
    <source>
        <dbReference type="ARBA" id="ARBA00023136"/>
    </source>
</evidence>
<feature type="chain" id="PRO_5012829326" description="Protein kinase domain-containing protein" evidence="10">
    <location>
        <begin position="26"/>
        <end position="805"/>
    </location>
</feature>
<dbReference type="Pfam" id="PF08263">
    <property type="entry name" value="LRRNT_2"/>
    <property type="match status" value="2"/>
</dbReference>
<accession>A0A251RWH0</accession>
<feature type="region of interest" description="Disordered" evidence="8">
    <location>
        <begin position="486"/>
        <end position="508"/>
    </location>
</feature>
<keyword evidence="6 9" id="KW-0472">Membrane</keyword>
<dbReference type="InterPro" id="IPR011009">
    <property type="entry name" value="Kinase-like_dom_sf"/>
</dbReference>
<evidence type="ECO:0000313" key="12">
    <source>
        <dbReference type="EMBL" id="OTF90807.1"/>
    </source>
</evidence>
<name>A0A251RWH0_HELAN</name>
<dbReference type="Gene3D" id="3.30.200.20">
    <property type="entry name" value="Phosphorylase Kinase, domain 1"/>
    <property type="match status" value="1"/>
</dbReference>
<organism evidence="12 13">
    <name type="scientific">Helianthus annuus</name>
    <name type="common">Common sunflower</name>
    <dbReference type="NCBI Taxonomy" id="4232"/>
    <lineage>
        <taxon>Eukaryota</taxon>
        <taxon>Viridiplantae</taxon>
        <taxon>Streptophyta</taxon>
        <taxon>Embryophyta</taxon>
        <taxon>Tracheophyta</taxon>
        <taxon>Spermatophyta</taxon>
        <taxon>Magnoliopsida</taxon>
        <taxon>eudicotyledons</taxon>
        <taxon>Gunneridae</taxon>
        <taxon>Pentapetalae</taxon>
        <taxon>asterids</taxon>
        <taxon>campanulids</taxon>
        <taxon>Asterales</taxon>
        <taxon>Asteraceae</taxon>
        <taxon>Asteroideae</taxon>
        <taxon>Heliantheae alliance</taxon>
        <taxon>Heliantheae</taxon>
        <taxon>Helianthus</taxon>
    </lineage>
</organism>
<dbReference type="PROSITE" id="PS50011">
    <property type="entry name" value="PROTEIN_KINASE_DOM"/>
    <property type="match status" value="1"/>
</dbReference>
<dbReference type="PROSITE" id="PS00107">
    <property type="entry name" value="PROTEIN_KINASE_ATP"/>
    <property type="match status" value="1"/>
</dbReference>
<dbReference type="AlphaFoldDB" id="A0A251RWH0"/>
<dbReference type="SUPFAM" id="SSF56112">
    <property type="entry name" value="Protein kinase-like (PK-like)"/>
    <property type="match status" value="1"/>
</dbReference>
<feature type="signal peptide" evidence="10">
    <location>
        <begin position="1"/>
        <end position="25"/>
    </location>
</feature>
<dbReference type="PANTHER" id="PTHR48010:SF22">
    <property type="entry name" value="OS09G0376600 PROTEIN"/>
    <property type="match status" value="1"/>
</dbReference>